<reference evidence="1" key="1">
    <citation type="submission" date="2023-06" db="EMBL/GenBank/DDBJ databases">
        <authorList>
            <consortium name="Lawrence Berkeley National Laboratory"/>
            <person name="Ahrendt S."/>
            <person name="Sahu N."/>
            <person name="Indic B."/>
            <person name="Wong-Bajracharya J."/>
            <person name="Merenyi Z."/>
            <person name="Ke H.-M."/>
            <person name="Monk M."/>
            <person name="Kocsube S."/>
            <person name="Drula E."/>
            <person name="Lipzen A."/>
            <person name="Balint B."/>
            <person name="Henrissat B."/>
            <person name="Andreopoulos B."/>
            <person name="Martin F.M."/>
            <person name="Harder C.B."/>
            <person name="Rigling D."/>
            <person name="Ford K.L."/>
            <person name="Foster G.D."/>
            <person name="Pangilinan J."/>
            <person name="Papanicolaou A."/>
            <person name="Barry K."/>
            <person name="LaButti K."/>
            <person name="Viragh M."/>
            <person name="Koriabine M."/>
            <person name="Yan M."/>
            <person name="Riley R."/>
            <person name="Champramary S."/>
            <person name="Plett K.L."/>
            <person name="Tsai I.J."/>
            <person name="Slot J."/>
            <person name="Sipos G."/>
            <person name="Plett J."/>
            <person name="Nagy L.G."/>
            <person name="Grigoriev I.V."/>
        </authorList>
    </citation>
    <scope>NUCLEOTIDE SEQUENCE</scope>
    <source>
        <strain evidence="1">HWK02</strain>
    </source>
</reference>
<evidence type="ECO:0000313" key="2">
    <source>
        <dbReference type="Proteomes" id="UP001175228"/>
    </source>
</evidence>
<dbReference type="EMBL" id="JAUEPU010000028">
    <property type="protein sequence ID" value="KAK0492670.1"/>
    <property type="molecule type" value="Genomic_DNA"/>
</dbReference>
<name>A0AA39PY29_9AGAR</name>
<keyword evidence="2" id="KW-1185">Reference proteome</keyword>
<organism evidence="1 2">
    <name type="scientific">Armillaria luteobubalina</name>
    <dbReference type="NCBI Taxonomy" id="153913"/>
    <lineage>
        <taxon>Eukaryota</taxon>
        <taxon>Fungi</taxon>
        <taxon>Dikarya</taxon>
        <taxon>Basidiomycota</taxon>
        <taxon>Agaricomycotina</taxon>
        <taxon>Agaricomycetes</taxon>
        <taxon>Agaricomycetidae</taxon>
        <taxon>Agaricales</taxon>
        <taxon>Marasmiineae</taxon>
        <taxon>Physalacriaceae</taxon>
        <taxon>Armillaria</taxon>
    </lineage>
</organism>
<gene>
    <name evidence="1" type="ORF">EDD18DRAFT_1182090</name>
</gene>
<protein>
    <submittedName>
        <fullName evidence="1">Uncharacterized protein</fullName>
    </submittedName>
</protein>
<evidence type="ECO:0000313" key="1">
    <source>
        <dbReference type="EMBL" id="KAK0492670.1"/>
    </source>
</evidence>
<accession>A0AA39PY29</accession>
<dbReference type="Proteomes" id="UP001175228">
    <property type="component" value="Unassembled WGS sequence"/>
</dbReference>
<sequence>MIVHPLLAACRNIIKSTMQAPAQSVQSCTVSLLPKGLPANTPISVRSCHCNQNQPNGCHWQIFYPGRQILAVHHKNTSDEPVQPQYSSLPNSPLTESQLGSFVFGYHADATFTLKQNFSEQKNSDPWAKVYDERIQCLGCNDDVDPKNWVEHRGTCCGIEMRVADITADAWEKASKEGAFASRTSGIFSLFV</sequence>
<proteinExistence type="predicted"/>
<dbReference type="AlphaFoldDB" id="A0AA39PY29"/>
<comment type="caution">
    <text evidence="1">The sequence shown here is derived from an EMBL/GenBank/DDBJ whole genome shotgun (WGS) entry which is preliminary data.</text>
</comment>